<gene>
    <name evidence="1" type="ORF">DI487_05025</name>
</gene>
<organism evidence="1 2">
    <name type="scientific">Flavobacterium sediminis</name>
    <dbReference type="NCBI Taxonomy" id="2201181"/>
    <lineage>
        <taxon>Bacteria</taxon>
        <taxon>Pseudomonadati</taxon>
        <taxon>Bacteroidota</taxon>
        <taxon>Flavobacteriia</taxon>
        <taxon>Flavobacteriales</taxon>
        <taxon>Flavobacteriaceae</taxon>
        <taxon>Flavobacterium</taxon>
    </lineage>
</organism>
<dbReference type="RefSeq" id="WP_109568691.1">
    <property type="nucleotide sequence ID" value="NZ_CP029463.1"/>
</dbReference>
<accession>A0A2U8QT23</accession>
<keyword evidence="2" id="KW-1185">Reference proteome</keyword>
<proteinExistence type="predicted"/>
<protein>
    <submittedName>
        <fullName evidence="1">Uncharacterized protein</fullName>
    </submittedName>
</protein>
<evidence type="ECO:0000313" key="2">
    <source>
        <dbReference type="Proteomes" id="UP000245429"/>
    </source>
</evidence>
<dbReference type="AlphaFoldDB" id="A0A2U8QT23"/>
<dbReference type="Proteomes" id="UP000245429">
    <property type="component" value="Chromosome"/>
</dbReference>
<dbReference type="EMBL" id="CP029463">
    <property type="protein sequence ID" value="AWM13288.1"/>
    <property type="molecule type" value="Genomic_DNA"/>
</dbReference>
<dbReference type="KEGG" id="fse:DI487_05025"/>
<sequence>MWTTKINAKRTSETTVEVALSLHNISVRYGFIAHELIALPGSVQNEYDYAVVFHFNDISGTVLSDGSEIFSKTISVNIPKTVNCEGKKLRVFYWNDNVGELSSVLDCFKTLFIEVKLDDSKIPVGPFKMNFCNELIPRQGGNGGVVGIADNCN</sequence>
<evidence type="ECO:0000313" key="1">
    <source>
        <dbReference type="EMBL" id="AWM13288.1"/>
    </source>
</evidence>
<reference evidence="1 2" key="1">
    <citation type="submission" date="2018-05" db="EMBL/GenBank/DDBJ databases">
        <title>Flavobacterium sp. MEBiC07310.</title>
        <authorList>
            <person name="Baek K."/>
        </authorList>
    </citation>
    <scope>NUCLEOTIDE SEQUENCE [LARGE SCALE GENOMIC DNA]</scope>
    <source>
        <strain evidence="1 2">MEBiC07310</strain>
    </source>
</reference>
<name>A0A2U8QT23_9FLAO</name>